<dbReference type="InterPro" id="IPR020019">
    <property type="entry name" value="AcTrfase_PglD-like"/>
</dbReference>
<evidence type="ECO:0000256" key="2">
    <source>
        <dbReference type="ARBA" id="ARBA00022605"/>
    </source>
</evidence>
<dbReference type="Proteomes" id="UP000431264">
    <property type="component" value="Unassembled WGS sequence"/>
</dbReference>
<evidence type="ECO:0000256" key="3">
    <source>
        <dbReference type="ARBA" id="ARBA00022679"/>
    </source>
</evidence>
<dbReference type="InterPro" id="IPR018357">
    <property type="entry name" value="Hexapep_transf_CS"/>
</dbReference>
<dbReference type="PANTHER" id="PTHR43300:SF10">
    <property type="entry name" value="2,3,4,5-TETRAHYDROPYRIDINE-2,6-DICARBOXYLATE N-ACETYLTRANSFERASE"/>
    <property type="match status" value="1"/>
</dbReference>
<dbReference type="Gene3D" id="3.40.50.20">
    <property type="match status" value="1"/>
</dbReference>
<dbReference type="CDD" id="cd03360">
    <property type="entry name" value="LbH_AT_putative"/>
    <property type="match status" value="1"/>
</dbReference>
<accession>A0A6I4IRE9</accession>
<name>A0A6I4IRE9_9FLAO</name>
<dbReference type="EMBL" id="WQLW01000001">
    <property type="protein sequence ID" value="MVO07726.1"/>
    <property type="molecule type" value="Genomic_DNA"/>
</dbReference>
<evidence type="ECO:0000256" key="4">
    <source>
        <dbReference type="ARBA" id="ARBA00022737"/>
    </source>
</evidence>
<reference evidence="12" key="1">
    <citation type="submission" date="2019-05" db="EMBL/GenBank/DDBJ databases">
        <title>Flavobacterium profundi sp. nov., isolated from a deep-sea seamount.</title>
        <authorList>
            <person name="Zhang D.-C."/>
        </authorList>
    </citation>
    <scope>NUCLEOTIDE SEQUENCE [LARGE SCALE GENOMIC DNA]</scope>
    <source>
        <strain evidence="12">TP390</strain>
    </source>
</reference>
<dbReference type="InterPro" id="IPR001451">
    <property type="entry name" value="Hexapep"/>
</dbReference>
<sequence length="212" mass="22963">MIVVGAKGFAKEVLEILHKNGETLDLCFYDDVTENVPEKLFDLFHIYTNESQVKKHFKEKSNAFIIGIGNPSLRKKMYEKFMSLGGKPYTIISSKAEVGSFDNEIGYGVIITSGCVLTNSIKIDNGVLINLNTTIGHDVTIGKFVELCPNVNISGNCRIHNNVFIGTSAVVLPGLTIGENSIVAAGSVVTKDVPSNVMVAGIPAIIKKELFL</sequence>
<dbReference type="NCBIfam" id="TIGR03570">
    <property type="entry name" value="NeuD_NnaD"/>
    <property type="match status" value="1"/>
</dbReference>
<dbReference type="InterPro" id="IPR011004">
    <property type="entry name" value="Trimer_LpxA-like_sf"/>
</dbReference>
<evidence type="ECO:0000313" key="12">
    <source>
        <dbReference type="Proteomes" id="UP000431264"/>
    </source>
</evidence>
<protein>
    <submittedName>
        <fullName evidence="11">Hexapeptide transferase</fullName>
    </submittedName>
</protein>
<dbReference type="PANTHER" id="PTHR43300">
    <property type="entry name" value="ACETYLTRANSFERASE"/>
    <property type="match status" value="1"/>
</dbReference>
<evidence type="ECO:0000259" key="10">
    <source>
        <dbReference type="Pfam" id="PF17836"/>
    </source>
</evidence>
<dbReference type="SUPFAM" id="SSF51161">
    <property type="entry name" value="Trimeric LpxA-like enzymes"/>
    <property type="match status" value="1"/>
</dbReference>
<dbReference type="GO" id="GO:0019877">
    <property type="term" value="P:diaminopimelate biosynthetic process"/>
    <property type="evidence" value="ECO:0007669"/>
    <property type="project" value="UniProtKB-KW"/>
</dbReference>
<keyword evidence="6" id="KW-0457">Lysine biosynthesis</keyword>
<evidence type="ECO:0000256" key="9">
    <source>
        <dbReference type="PIRSR" id="PIRSR620019-2"/>
    </source>
</evidence>
<keyword evidence="4" id="KW-0677">Repeat</keyword>
<keyword evidence="5" id="KW-0220">Diaminopimelate biosynthesis</keyword>
<keyword evidence="3 11" id="KW-0808">Transferase</keyword>
<dbReference type="Gene3D" id="2.160.10.10">
    <property type="entry name" value="Hexapeptide repeat proteins"/>
    <property type="match status" value="1"/>
</dbReference>
<dbReference type="GO" id="GO:0016746">
    <property type="term" value="F:acyltransferase activity"/>
    <property type="evidence" value="ECO:0007669"/>
    <property type="project" value="UniProtKB-KW"/>
</dbReference>
<dbReference type="Pfam" id="PF00132">
    <property type="entry name" value="Hexapep"/>
    <property type="match status" value="1"/>
</dbReference>
<keyword evidence="7" id="KW-0012">Acyltransferase</keyword>
<proteinExistence type="inferred from homology"/>
<feature type="active site" description="Proton acceptor" evidence="8">
    <location>
        <position position="137"/>
    </location>
</feature>
<feature type="domain" description="PglD N-terminal" evidence="10">
    <location>
        <begin position="2"/>
        <end position="81"/>
    </location>
</feature>
<dbReference type="Pfam" id="PF17836">
    <property type="entry name" value="PglD_N"/>
    <property type="match status" value="1"/>
</dbReference>
<dbReference type="OrthoDB" id="708224at2"/>
<dbReference type="GO" id="GO:0009085">
    <property type="term" value="P:lysine biosynthetic process"/>
    <property type="evidence" value="ECO:0007669"/>
    <property type="project" value="UniProtKB-KW"/>
</dbReference>
<evidence type="ECO:0000313" key="11">
    <source>
        <dbReference type="EMBL" id="MVO07726.1"/>
    </source>
</evidence>
<dbReference type="AlphaFoldDB" id="A0A6I4IRE9"/>
<evidence type="ECO:0000256" key="8">
    <source>
        <dbReference type="PIRSR" id="PIRSR620019-1"/>
    </source>
</evidence>
<keyword evidence="12" id="KW-1185">Reference proteome</keyword>
<comment type="similarity">
    <text evidence="1">Belongs to the transferase hexapeptide repeat family.</text>
</comment>
<gene>
    <name evidence="11" type="ORF">GOQ30_00945</name>
</gene>
<evidence type="ECO:0000256" key="7">
    <source>
        <dbReference type="ARBA" id="ARBA00023315"/>
    </source>
</evidence>
<dbReference type="PROSITE" id="PS00101">
    <property type="entry name" value="HEXAPEP_TRANSFERASES"/>
    <property type="match status" value="1"/>
</dbReference>
<dbReference type="InterPro" id="IPR041561">
    <property type="entry name" value="PglD_N"/>
</dbReference>
<evidence type="ECO:0000256" key="1">
    <source>
        <dbReference type="ARBA" id="ARBA00007274"/>
    </source>
</evidence>
<comment type="caution">
    <text evidence="11">The sequence shown here is derived from an EMBL/GenBank/DDBJ whole genome shotgun (WGS) entry which is preliminary data.</text>
</comment>
<organism evidence="11 12">
    <name type="scientific">Flavobacterium profundi</name>
    <dbReference type="NCBI Taxonomy" id="1774945"/>
    <lineage>
        <taxon>Bacteria</taxon>
        <taxon>Pseudomonadati</taxon>
        <taxon>Bacteroidota</taxon>
        <taxon>Flavobacteriia</taxon>
        <taxon>Flavobacteriales</taxon>
        <taxon>Flavobacteriaceae</taxon>
        <taxon>Flavobacterium</taxon>
    </lineage>
</organism>
<evidence type="ECO:0000256" key="6">
    <source>
        <dbReference type="ARBA" id="ARBA00023154"/>
    </source>
</evidence>
<evidence type="ECO:0000256" key="5">
    <source>
        <dbReference type="ARBA" id="ARBA00022915"/>
    </source>
</evidence>
<keyword evidence="2" id="KW-0028">Amino-acid biosynthesis</keyword>
<feature type="binding site" evidence="9">
    <location>
        <position position="69"/>
    </location>
    <ligand>
        <name>substrate</name>
    </ligand>
</feature>
<dbReference type="InterPro" id="IPR050179">
    <property type="entry name" value="Trans_hexapeptide_repeat"/>
</dbReference>
<dbReference type="RefSeq" id="WP_140996141.1">
    <property type="nucleotide sequence ID" value="NZ_VDCZ01000001.1"/>
</dbReference>
<feature type="site" description="Increases basicity of active site His" evidence="8">
    <location>
        <position position="138"/>
    </location>
</feature>